<dbReference type="InterPro" id="IPR035983">
    <property type="entry name" value="Hect_E3_ubiquitin_ligase"/>
</dbReference>
<dbReference type="Pfam" id="PF00632">
    <property type="entry name" value="HECT"/>
    <property type="match status" value="1"/>
</dbReference>
<proteinExistence type="predicted"/>
<evidence type="ECO:0000256" key="2">
    <source>
        <dbReference type="ARBA" id="ARBA00022786"/>
    </source>
</evidence>
<dbReference type="InterPro" id="IPR000569">
    <property type="entry name" value="HECT_dom"/>
</dbReference>
<name>A0ABD0WW79_UMBPY</name>
<evidence type="ECO:0000313" key="6">
    <source>
        <dbReference type="Proteomes" id="UP001557470"/>
    </source>
</evidence>
<gene>
    <name evidence="5" type="ORF">UPYG_G00142870</name>
</gene>
<sequence>MMLLPHITWPMNADDSDEEDISVEAMTRVTAYFKTFIEQASSEQLKSLMRFWVGWEVPPKELIVKMASGRLPRASTCFGTIKLPDHYATYKDFESDLIAAIATCNTGFGLV</sequence>
<evidence type="ECO:0000256" key="1">
    <source>
        <dbReference type="ARBA" id="ARBA00022679"/>
    </source>
</evidence>
<feature type="active site" description="Glycyl thioester intermediate" evidence="3">
    <location>
        <position position="77"/>
    </location>
</feature>
<comment type="caution">
    <text evidence="5">The sequence shown here is derived from an EMBL/GenBank/DDBJ whole genome shotgun (WGS) entry which is preliminary data.</text>
</comment>
<protein>
    <recommendedName>
        <fullName evidence="4">HECT domain-containing protein</fullName>
    </recommendedName>
</protein>
<feature type="domain" description="HECT" evidence="4">
    <location>
        <begin position="28"/>
        <end position="111"/>
    </location>
</feature>
<dbReference type="Gene3D" id="3.30.2410.10">
    <property type="entry name" value="Hect, E3 ligase catalytic domain"/>
    <property type="match status" value="1"/>
</dbReference>
<dbReference type="SUPFAM" id="SSF56204">
    <property type="entry name" value="Hect, E3 ligase catalytic domain"/>
    <property type="match status" value="1"/>
</dbReference>
<keyword evidence="6" id="KW-1185">Reference proteome</keyword>
<evidence type="ECO:0000256" key="3">
    <source>
        <dbReference type="PROSITE-ProRule" id="PRU00104"/>
    </source>
</evidence>
<dbReference type="AlphaFoldDB" id="A0ABD0WW79"/>
<dbReference type="GO" id="GO:0016740">
    <property type="term" value="F:transferase activity"/>
    <property type="evidence" value="ECO:0007669"/>
    <property type="project" value="UniProtKB-KW"/>
</dbReference>
<evidence type="ECO:0000259" key="4">
    <source>
        <dbReference type="PROSITE" id="PS50237"/>
    </source>
</evidence>
<organism evidence="5 6">
    <name type="scientific">Umbra pygmaea</name>
    <name type="common">Eastern mudminnow</name>
    <dbReference type="NCBI Taxonomy" id="75934"/>
    <lineage>
        <taxon>Eukaryota</taxon>
        <taxon>Metazoa</taxon>
        <taxon>Chordata</taxon>
        <taxon>Craniata</taxon>
        <taxon>Vertebrata</taxon>
        <taxon>Euteleostomi</taxon>
        <taxon>Actinopterygii</taxon>
        <taxon>Neopterygii</taxon>
        <taxon>Teleostei</taxon>
        <taxon>Protacanthopterygii</taxon>
        <taxon>Esociformes</taxon>
        <taxon>Umbridae</taxon>
        <taxon>Umbra</taxon>
    </lineage>
</organism>
<dbReference type="Proteomes" id="UP001557470">
    <property type="component" value="Unassembled WGS sequence"/>
</dbReference>
<evidence type="ECO:0000313" key="5">
    <source>
        <dbReference type="EMBL" id="KAL0984536.1"/>
    </source>
</evidence>
<reference evidence="5 6" key="1">
    <citation type="submission" date="2024-06" db="EMBL/GenBank/DDBJ databases">
        <authorList>
            <person name="Pan Q."/>
            <person name="Wen M."/>
            <person name="Jouanno E."/>
            <person name="Zahm M."/>
            <person name="Klopp C."/>
            <person name="Cabau C."/>
            <person name="Louis A."/>
            <person name="Berthelot C."/>
            <person name="Parey E."/>
            <person name="Roest Crollius H."/>
            <person name="Montfort J."/>
            <person name="Robinson-Rechavi M."/>
            <person name="Bouchez O."/>
            <person name="Lampietro C."/>
            <person name="Lopez Roques C."/>
            <person name="Donnadieu C."/>
            <person name="Postlethwait J."/>
            <person name="Bobe J."/>
            <person name="Verreycken H."/>
            <person name="Guiguen Y."/>
        </authorList>
    </citation>
    <scope>NUCLEOTIDE SEQUENCE [LARGE SCALE GENOMIC DNA]</scope>
    <source>
        <strain evidence="5">Up_M1</strain>
        <tissue evidence="5">Testis</tissue>
    </source>
</reference>
<dbReference type="PROSITE" id="PS50237">
    <property type="entry name" value="HECT"/>
    <property type="match status" value="1"/>
</dbReference>
<keyword evidence="2 3" id="KW-0833">Ubl conjugation pathway</keyword>
<keyword evidence="1" id="KW-0808">Transferase</keyword>
<dbReference type="EMBL" id="JAGEUA010000004">
    <property type="protein sequence ID" value="KAL0984536.1"/>
    <property type="molecule type" value="Genomic_DNA"/>
</dbReference>
<accession>A0ABD0WW79</accession>